<name>A0A2A2TGE9_9CYAN</name>
<keyword evidence="6" id="KW-1185">Reference proteome</keyword>
<evidence type="ECO:0000256" key="4">
    <source>
        <dbReference type="ARBA" id="ARBA00023239"/>
    </source>
</evidence>
<dbReference type="InterPro" id="IPR016024">
    <property type="entry name" value="ARM-type_fold"/>
</dbReference>
<dbReference type="EMBL" id="NTFS01000198">
    <property type="protein sequence ID" value="PAX52802.1"/>
    <property type="molecule type" value="Genomic_DNA"/>
</dbReference>
<evidence type="ECO:0000256" key="2">
    <source>
        <dbReference type="ARBA" id="ARBA00022549"/>
    </source>
</evidence>
<accession>A0A2A2TGE9</accession>
<comment type="caution">
    <text evidence="5">The sequence shown here is derived from an EMBL/GenBank/DDBJ whole genome shotgun (WGS) entry which is preliminary data.</text>
</comment>
<evidence type="ECO:0000256" key="1">
    <source>
        <dbReference type="ARBA" id="ARBA00009299"/>
    </source>
</evidence>
<dbReference type="AlphaFoldDB" id="A0A2A2TGE9"/>
<keyword evidence="3" id="KW-0605">Phycobilisome</keyword>
<evidence type="ECO:0000313" key="5">
    <source>
        <dbReference type="EMBL" id="PAX52802.1"/>
    </source>
</evidence>
<keyword evidence="2" id="KW-0042">Antenna complex</keyword>
<dbReference type="Gene3D" id="1.25.10.10">
    <property type="entry name" value="Leucine-rich Repeat Variant"/>
    <property type="match status" value="1"/>
</dbReference>
<keyword evidence="4" id="KW-0456">Lyase</keyword>
<sequence length="339" mass="38472">MSNKSKNFLEEALDENTPTERLREISRKGNKAIRNAIARNPNTPPDILVEYFYEFPTHVLRNPALELIILENPDFFNELVSNNPFVFNDELPLFFVEWASRHPKESIRESVASSNQTPRHLLADLAADKNDDVRHKVAENQKTPSHSLTKLATDKNKNIRISVAENSCTSPESLEKLAEDEDSDIRRKVAANENTPINTLETLARDKSGMVRLAAVENSCLSSETSENIIKGLIEVDINIIRQIKLPLVFFDWAINHPDKNIRIVVAKNPHTPQNLLTKLVDDKIAEIRLTAAKNPNISKSALKILIEDENDAIAFVAALQLRQKLDDYYFDDDEENPF</sequence>
<comment type="similarity">
    <text evidence="1">Belongs to the CpcE/RpcE/PecE family.</text>
</comment>
<reference evidence="5 6" key="1">
    <citation type="submission" date="2017-08" db="EMBL/GenBank/DDBJ databases">
        <title>Draft genome sequence of filamentous cyanobacterium Calothrix elsteri CCALA 953.</title>
        <authorList>
            <person name="Gagunashvili A.N."/>
            <person name="Elster J."/>
            <person name="Andresson O.S."/>
        </authorList>
    </citation>
    <scope>NUCLEOTIDE SEQUENCE [LARGE SCALE GENOMIC DNA]</scope>
    <source>
        <strain evidence="5 6">CCALA 953</strain>
    </source>
</reference>
<dbReference type="GO" id="GO:0016829">
    <property type="term" value="F:lyase activity"/>
    <property type="evidence" value="ECO:0007669"/>
    <property type="project" value="UniProtKB-KW"/>
</dbReference>
<dbReference type="InterPro" id="IPR011989">
    <property type="entry name" value="ARM-like"/>
</dbReference>
<dbReference type="Proteomes" id="UP000218238">
    <property type="component" value="Unassembled WGS sequence"/>
</dbReference>
<dbReference type="RefSeq" id="WP_095722898.1">
    <property type="nucleotide sequence ID" value="NZ_NTFS01000198.1"/>
</dbReference>
<dbReference type="OrthoDB" id="505066at2"/>
<evidence type="ECO:0000256" key="3">
    <source>
        <dbReference type="ARBA" id="ARBA00022738"/>
    </source>
</evidence>
<dbReference type="GO" id="GO:0030089">
    <property type="term" value="C:phycobilisome"/>
    <property type="evidence" value="ECO:0007669"/>
    <property type="project" value="UniProtKB-KW"/>
</dbReference>
<evidence type="ECO:0008006" key="7">
    <source>
        <dbReference type="Google" id="ProtNLM"/>
    </source>
</evidence>
<gene>
    <name evidence="5" type="ORF">CK510_17330</name>
</gene>
<dbReference type="SUPFAM" id="SSF48371">
    <property type="entry name" value="ARM repeat"/>
    <property type="match status" value="2"/>
</dbReference>
<evidence type="ECO:0000313" key="6">
    <source>
        <dbReference type="Proteomes" id="UP000218238"/>
    </source>
</evidence>
<protein>
    <recommendedName>
        <fullName evidence="7">Leucine rich repeat variant</fullName>
    </recommendedName>
</protein>
<organism evidence="5 6">
    <name type="scientific">Brunnivagina elsteri CCALA 953</name>
    <dbReference type="NCBI Taxonomy" id="987040"/>
    <lineage>
        <taxon>Bacteria</taxon>
        <taxon>Bacillati</taxon>
        <taxon>Cyanobacteriota</taxon>
        <taxon>Cyanophyceae</taxon>
        <taxon>Nostocales</taxon>
        <taxon>Calotrichaceae</taxon>
        <taxon>Brunnivagina</taxon>
    </lineage>
</organism>
<proteinExistence type="inferred from homology"/>